<comment type="catalytic activity">
    <reaction evidence="1 10">
        <text>(6R)-NADHX = (6S)-NADHX</text>
        <dbReference type="Rhea" id="RHEA:32215"/>
        <dbReference type="ChEBI" id="CHEBI:64074"/>
        <dbReference type="ChEBI" id="CHEBI:64075"/>
        <dbReference type="EC" id="5.1.99.6"/>
    </reaction>
</comment>
<proteinExistence type="inferred from homology"/>
<feature type="binding site" evidence="10">
    <location>
        <position position="163"/>
    </location>
    <ligand>
        <name>K(+)</name>
        <dbReference type="ChEBI" id="CHEBI:29103"/>
    </ligand>
</feature>
<comment type="caution">
    <text evidence="12">The sequence shown here is derived from an EMBL/GenBank/DDBJ whole genome shotgun (WGS) entry which is preliminary data.</text>
</comment>
<feature type="binding site" evidence="10">
    <location>
        <position position="127"/>
    </location>
    <ligand>
        <name>K(+)</name>
        <dbReference type="ChEBI" id="CHEBI:29103"/>
    </ligand>
</feature>
<evidence type="ECO:0000256" key="3">
    <source>
        <dbReference type="ARBA" id="ARBA00012228"/>
    </source>
</evidence>
<keyword evidence="10" id="KW-0496">Mitochondrion</keyword>
<comment type="cofactor">
    <cofactor evidence="10">
        <name>K(+)</name>
        <dbReference type="ChEBI" id="CHEBI:29103"/>
    </cofactor>
    <text evidence="10">Binds 1 potassium ion per subunit.</text>
</comment>
<dbReference type="InterPro" id="IPR036652">
    <property type="entry name" value="YjeF_N_dom_sf"/>
</dbReference>
<dbReference type="HAMAP" id="MF_01966">
    <property type="entry name" value="NADHX_epimerase"/>
    <property type="match status" value="1"/>
</dbReference>
<keyword evidence="4 10" id="KW-0479">Metal-binding</keyword>
<comment type="catalytic activity">
    <reaction evidence="2 10">
        <text>(6R)-NADPHX = (6S)-NADPHX</text>
        <dbReference type="Rhea" id="RHEA:32227"/>
        <dbReference type="ChEBI" id="CHEBI:64076"/>
        <dbReference type="ChEBI" id="CHEBI:64077"/>
        <dbReference type="EC" id="5.1.99.6"/>
    </reaction>
</comment>
<evidence type="ECO:0000259" key="11">
    <source>
        <dbReference type="PROSITE" id="PS51385"/>
    </source>
</evidence>
<comment type="subcellular location">
    <subcellularLocation>
        <location evidence="10">Cytoplasm</location>
    </subcellularLocation>
    <subcellularLocation>
        <location evidence="10">Mitochondrion</location>
    </subcellularLocation>
</comment>
<name>A0AA38H8F4_9TREE</name>
<dbReference type="PANTHER" id="PTHR13232:SF10">
    <property type="entry name" value="NAD(P)H-HYDRATE EPIMERASE"/>
    <property type="match status" value="1"/>
</dbReference>
<evidence type="ECO:0000256" key="8">
    <source>
        <dbReference type="ARBA" id="ARBA00023027"/>
    </source>
</evidence>
<dbReference type="Gene3D" id="3.40.50.10260">
    <property type="entry name" value="YjeF N-terminal domain"/>
    <property type="match status" value="1"/>
</dbReference>
<accession>A0AA38H8F4</accession>
<dbReference type="GO" id="GO:0005739">
    <property type="term" value="C:mitochondrion"/>
    <property type="evidence" value="ECO:0007669"/>
    <property type="project" value="UniProtKB-SubCell"/>
</dbReference>
<dbReference type="GO" id="GO:0046872">
    <property type="term" value="F:metal ion binding"/>
    <property type="evidence" value="ECO:0007669"/>
    <property type="project" value="UniProtKB-KW"/>
</dbReference>
<reference evidence="12" key="1">
    <citation type="journal article" date="2022" name="G3 (Bethesda)">
        <title>High quality genome of the basidiomycete yeast Dioszegia hungarica PDD-24b-2 isolated from cloud water.</title>
        <authorList>
            <person name="Jarrige D."/>
            <person name="Haridas S."/>
            <person name="Bleykasten-Grosshans C."/>
            <person name="Joly M."/>
            <person name="Nadalig T."/>
            <person name="Sancelme M."/>
            <person name="Vuilleumier S."/>
            <person name="Grigoriev I.V."/>
            <person name="Amato P."/>
            <person name="Bringel F."/>
        </authorList>
    </citation>
    <scope>NUCLEOTIDE SEQUENCE</scope>
    <source>
        <strain evidence="12">PDD-24b-2</strain>
    </source>
</reference>
<evidence type="ECO:0000313" key="13">
    <source>
        <dbReference type="Proteomes" id="UP001164286"/>
    </source>
</evidence>
<evidence type="ECO:0000313" key="12">
    <source>
        <dbReference type="EMBL" id="KAI9635376.1"/>
    </source>
</evidence>
<dbReference type="GO" id="GO:0000166">
    <property type="term" value="F:nucleotide binding"/>
    <property type="evidence" value="ECO:0007669"/>
    <property type="project" value="UniProtKB-KW"/>
</dbReference>
<dbReference type="EMBL" id="JAKWFO010000005">
    <property type="protein sequence ID" value="KAI9635376.1"/>
    <property type="molecule type" value="Genomic_DNA"/>
</dbReference>
<keyword evidence="8 10" id="KW-0520">NAD</keyword>
<evidence type="ECO:0000256" key="2">
    <source>
        <dbReference type="ARBA" id="ARBA00000909"/>
    </source>
</evidence>
<feature type="binding site" evidence="10">
    <location>
        <position position="63"/>
    </location>
    <ligand>
        <name>K(+)</name>
        <dbReference type="ChEBI" id="CHEBI:29103"/>
    </ligand>
</feature>
<protein>
    <recommendedName>
        <fullName evidence="3 10">NAD(P)H-hydrate epimerase</fullName>
        <ecNumber evidence="3 10">5.1.99.6</ecNumber>
    </recommendedName>
    <alternativeName>
        <fullName evidence="10">NAD(P)HX epimerase</fullName>
    </alternativeName>
</protein>
<keyword evidence="13" id="KW-1185">Reference proteome</keyword>
<evidence type="ECO:0000256" key="4">
    <source>
        <dbReference type="ARBA" id="ARBA00022723"/>
    </source>
</evidence>
<evidence type="ECO:0000256" key="6">
    <source>
        <dbReference type="ARBA" id="ARBA00022857"/>
    </source>
</evidence>
<keyword evidence="9 10" id="KW-0413">Isomerase</keyword>
<feature type="binding site" evidence="10">
    <location>
        <begin position="131"/>
        <end position="137"/>
    </location>
    <ligand>
        <name>(6S)-NADPHX</name>
        <dbReference type="ChEBI" id="CHEBI:64076"/>
    </ligand>
</feature>
<dbReference type="PROSITE" id="PS51385">
    <property type="entry name" value="YJEF_N"/>
    <property type="match status" value="1"/>
</dbReference>
<comment type="similarity">
    <text evidence="10">Belongs to the NnrE/AIBP family.</text>
</comment>
<dbReference type="InterPro" id="IPR004443">
    <property type="entry name" value="YjeF_N_dom"/>
</dbReference>
<gene>
    <name evidence="12" type="ORF">MKK02DRAFT_36681</name>
</gene>
<evidence type="ECO:0000256" key="1">
    <source>
        <dbReference type="ARBA" id="ARBA00000013"/>
    </source>
</evidence>
<dbReference type="GO" id="GO:0052856">
    <property type="term" value="F:NAD(P)HX epimerase activity"/>
    <property type="evidence" value="ECO:0007669"/>
    <property type="project" value="UniProtKB-UniRule"/>
</dbReference>
<evidence type="ECO:0000256" key="9">
    <source>
        <dbReference type="ARBA" id="ARBA00023235"/>
    </source>
</evidence>
<evidence type="ECO:0000256" key="5">
    <source>
        <dbReference type="ARBA" id="ARBA00022741"/>
    </source>
</evidence>
<comment type="function">
    <text evidence="10">Catalyzes the epimerization of the S- and R-forms of NAD(P)HX, a damaged form of NAD(P)H that is a result of enzymatic or heat-dependent hydration. This is a prerequisite for the S-specific NAD(P)H-hydrate dehydratase to allow the repair of both epimers of NAD(P)HX.</text>
</comment>
<dbReference type="Pfam" id="PF03853">
    <property type="entry name" value="YjeF_N"/>
    <property type="match status" value="1"/>
</dbReference>
<dbReference type="AlphaFoldDB" id="A0AA38H8F4"/>
<keyword evidence="10" id="KW-0963">Cytoplasm</keyword>
<dbReference type="InterPro" id="IPR032976">
    <property type="entry name" value="YJEFN_prot_NAXE-like"/>
</dbReference>
<feature type="binding site" evidence="10">
    <location>
        <position position="160"/>
    </location>
    <ligand>
        <name>(6S)-NADPHX</name>
        <dbReference type="ChEBI" id="CHEBI:64076"/>
    </ligand>
</feature>
<evidence type="ECO:0000256" key="10">
    <source>
        <dbReference type="HAMAP-Rule" id="MF_03159"/>
    </source>
</evidence>
<feature type="domain" description="YjeF N-terminal" evidence="11">
    <location>
        <begin position="11"/>
        <end position="231"/>
    </location>
</feature>
<comment type="caution">
    <text evidence="10">Lacks conserved residue(s) required for the propagation of feature annotation.</text>
</comment>
<sequence>MSIRFISQKIAQQIDEELMSSSGAFSLDQLMELAGLACAQAVAKTYPVNTHPRVLVCCGPGNQGGDGLVAARHLHHFRYKPTIYLPKPGSKDIYQRLLKQCENLEIPVLKSIEELEKGVKETDVILDAIFGFSFHPPLRRPFDRILALLGSSSAPILSIDIPSGWDVERGRQKLETEPDENGKVDVVETFVPDALISLTVPKKGVREFKGRHWLGGRFVPDALAKKLELNLPEYGGVDQVVELSAKL</sequence>
<keyword evidence="6" id="KW-0521">NADP</keyword>
<dbReference type="RefSeq" id="XP_052945153.1">
    <property type="nucleotide sequence ID" value="XM_053089475.1"/>
</dbReference>
<evidence type="ECO:0000256" key="7">
    <source>
        <dbReference type="ARBA" id="ARBA00022958"/>
    </source>
</evidence>
<dbReference type="FunFam" id="3.40.50.10260:FF:000005">
    <property type="entry name" value="NAD(P)H-hydrate epimerase"/>
    <property type="match status" value="1"/>
</dbReference>
<keyword evidence="5 10" id="KW-0547">Nucleotide-binding</keyword>
<dbReference type="SUPFAM" id="SSF64153">
    <property type="entry name" value="YjeF N-terminal domain-like"/>
    <property type="match status" value="1"/>
</dbReference>
<dbReference type="GeneID" id="77728680"/>
<dbReference type="PANTHER" id="PTHR13232">
    <property type="entry name" value="NAD(P)H-HYDRATE EPIMERASE"/>
    <property type="match status" value="1"/>
</dbReference>
<keyword evidence="7 10" id="KW-0630">Potassium</keyword>
<dbReference type="Proteomes" id="UP001164286">
    <property type="component" value="Unassembled WGS sequence"/>
</dbReference>
<dbReference type="NCBIfam" id="TIGR00197">
    <property type="entry name" value="yjeF_nterm"/>
    <property type="match status" value="1"/>
</dbReference>
<dbReference type="EC" id="5.1.99.6" evidence="3 10"/>
<organism evidence="12 13">
    <name type="scientific">Dioszegia hungarica</name>
    <dbReference type="NCBI Taxonomy" id="4972"/>
    <lineage>
        <taxon>Eukaryota</taxon>
        <taxon>Fungi</taxon>
        <taxon>Dikarya</taxon>
        <taxon>Basidiomycota</taxon>
        <taxon>Agaricomycotina</taxon>
        <taxon>Tremellomycetes</taxon>
        <taxon>Tremellales</taxon>
        <taxon>Bulleribasidiaceae</taxon>
        <taxon>Dioszegia</taxon>
    </lineage>
</organism>
<feature type="binding site" evidence="10">
    <location>
        <begin position="62"/>
        <end position="66"/>
    </location>
    <ligand>
        <name>(6S)-NADPHX</name>
        <dbReference type="ChEBI" id="CHEBI:64076"/>
    </ligand>
</feature>